<dbReference type="InterPro" id="IPR007042">
    <property type="entry name" value="SERRATE/Ars2_C"/>
</dbReference>
<dbReference type="GO" id="GO:0031047">
    <property type="term" value="P:regulatory ncRNA-mediated gene silencing"/>
    <property type="evidence" value="ECO:0007669"/>
    <property type="project" value="UniProtKB-ARBA"/>
</dbReference>
<keyword evidence="8" id="KW-1185">Reference proteome</keyword>
<evidence type="ECO:0000256" key="5">
    <source>
        <dbReference type="SAM" id="MobiDB-lite"/>
    </source>
</evidence>
<dbReference type="GO" id="GO:0016070">
    <property type="term" value="P:RNA metabolic process"/>
    <property type="evidence" value="ECO:0007669"/>
    <property type="project" value="UniProtKB-ARBA"/>
</dbReference>
<keyword evidence="4" id="KW-0479">Metal-binding</keyword>
<comment type="similarity">
    <text evidence="2">Belongs to the ARS2 family.</text>
</comment>
<dbReference type="AlphaFoldDB" id="A0AAD5V7Z8"/>
<keyword evidence="4" id="KW-0862">Zinc</keyword>
<dbReference type="Pfam" id="PF04959">
    <property type="entry name" value="ARS2"/>
    <property type="match status" value="1"/>
</dbReference>
<comment type="caution">
    <text evidence="7">The sequence shown here is derived from an EMBL/GenBank/DDBJ whole genome shotgun (WGS) entry which is preliminary data.</text>
</comment>
<keyword evidence="3" id="KW-0539">Nucleus</keyword>
<feature type="region of interest" description="Disordered" evidence="5">
    <location>
        <begin position="586"/>
        <end position="628"/>
    </location>
</feature>
<dbReference type="PROSITE" id="PS50157">
    <property type="entry name" value="ZINC_FINGER_C2H2_2"/>
    <property type="match status" value="1"/>
</dbReference>
<feature type="compositionally biased region" description="Basic and acidic residues" evidence="5">
    <location>
        <begin position="94"/>
        <end position="111"/>
    </location>
</feature>
<feature type="domain" description="C2H2-type" evidence="6">
    <location>
        <begin position="684"/>
        <end position="718"/>
    </location>
</feature>
<feature type="region of interest" description="Disordered" evidence="5">
    <location>
        <begin position="731"/>
        <end position="778"/>
    </location>
</feature>
<dbReference type="PANTHER" id="PTHR13165">
    <property type="entry name" value="ARSENITE-RESISTANCE PROTEIN 2"/>
    <property type="match status" value="1"/>
</dbReference>
<dbReference type="GO" id="GO:0008270">
    <property type="term" value="F:zinc ion binding"/>
    <property type="evidence" value="ECO:0007669"/>
    <property type="project" value="UniProtKB-KW"/>
</dbReference>
<feature type="region of interest" description="Disordered" evidence="5">
    <location>
        <begin position="163"/>
        <end position="185"/>
    </location>
</feature>
<feature type="region of interest" description="Disordered" evidence="5">
    <location>
        <begin position="463"/>
        <end position="483"/>
    </location>
</feature>
<keyword evidence="4" id="KW-0863">Zinc-finger</keyword>
<protein>
    <recommendedName>
        <fullName evidence="6">C2H2-type domain-containing protein</fullName>
    </recommendedName>
</protein>
<dbReference type="InterPro" id="IPR021933">
    <property type="entry name" value="SERRATE/Ars2_N"/>
</dbReference>
<dbReference type="InterPro" id="IPR013087">
    <property type="entry name" value="Znf_C2H2_type"/>
</dbReference>
<feature type="compositionally biased region" description="Basic and acidic residues" evidence="5">
    <location>
        <begin position="164"/>
        <end position="177"/>
    </location>
</feature>
<sequence>MSSWSGSAYPPPRGRSRSRSPYRGASYASQRPPHPEAPYPQDSYRADWDAYDRDRAWANYERERAAYEYSRRGRSRSPPPDETGRKRRRSLSPWERDRYEPRPRYGDDYGAHHQHTGQYPPPSYGSSRRAPPDPHTFDYPASLKQYAEWFRYYYPQQAIEEDNADKVAEQEAGDGSKPRNGIRSRWEKYRKDFSAQQLQRMFDHHRKSPWFAEKYDPSSEFVKLRARVRKVGWKGRIDDFLTDLEAGKFDPDITAVDAEAEPTSPIKDTATNGEATTNGGGPTGTTGEDGKDDEMQFNVEPEDETGDQDASRLDANGKALLDGKRSKPGEEISVMPEGNQVMIRTIPPDIGRVKLEDSCAKMPGFIYLALGDPLQKRNYYRAGWLRFQEDADMPTIMTDLAEKKIEGFKLHVTHIVKPFTSRIRFAPEVASRPERLQKDLVNIKRLAAVLEVEGESLRKLRVEAKPSGTEGSKANGDAKDGDTIMEEPVIEHDEDPEPRERGSDAVEARVEKILGDMREQGVLDGCDDQEVEAKRTIVALDLYLAYLRAAFHTCYYCAVVTDHSEELQRKCVKHVRKPLSKLLQQEMKAAETQKASEPKVEGEAEKEGEKPREKEKDQSNKDKQGESRDWKRNDERWLDWLDSKLALLLEKDTVDPREYGGKSLDEELAKAAEPYVKQEDEGKFRCKTCQKLFKATSFVEKHIANKHGELVKHLDEIPYFNNFALDPHHIQPFTHPPQQVGNSQQPPPQAYGLQGPAYPPQSEYGRSGAYHGSYPGNYPPPPYANGAAPYWEGYAYPNCEAVK</sequence>
<organism evidence="7 8">
    <name type="scientific">Meripilus lineatus</name>
    <dbReference type="NCBI Taxonomy" id="2056292"/>
    <lineage>
        <taxon>Eukaryota</taxon>
        <taxon>Fungi</taxon>
        <taxon>Dikarya</taxon>
        <taxon>Basidiomycota</taxon>
        <taxon>Agaricomycotina</taxon>
        <taxon>Agaricomycetes</taxon>
        <taxon>Polyporales</taxon>
        <taxon>Meripilaceae</taxon>
        <taxon>Meripilus</taxon>
    </lineage>
</organism>
<feature type="compositionally biased region" description="Low complexity" evidence="5">
    <location>
        <begin position="268"/>
        <end position="277"/>
    </location>
</feature>
<dbReference type="EMBL" id="JANAWD010000168">
    <property type="protein sequence ID" value="KAJ3484990.1"/>
    <property type="molecule type" value="Genomic_DNA"/>
</dbReference>
<dbReference type="GO" id="GO:0016604">
    <property type="term" value="C:nuclear body"/>
    <property type="evidence" value="ECO:0007669"/>
    <property type="project" value="TreeGrafter"/>
</dbReference>
<evidence type="ECO:0000256" key="4">
    <source>
        <dbReference type="PROSITE-ProRule" id="PRU00042"/>
    </source>
</evidence>
<feature type="region of interest" description="Disordered" evidence="5">
    <location>
        <begin position="260"/>
        <end position="295"/>
    </location>
</feature>
<feature type="region of interest" description="Disordered" evidence="5">
    <location>
        <begin position="1"/>
        <end position="45"/>
    </location>
</feature>
<evidence type="ECO:0000313" key="7">
    <source>
        <dbReference type="EMBL" id="KAJ3484990.1"/>
    </source>
</evidence>
<accession>A0AAD5V7Z8</accession>
<feature type="region of interest" description="Disordered" evidence="5">
    <location>
        <begin position="67"/>
        <end position="139"/>
    </location>
</feature>
<dbReference type="PROSITE" id="PS00028">
    <property type="entry name" value="ZINC_FINGER_C2H2_1"/>
    <property type="match status" value="1"/>
</dbReference>
<evidence type="ECO:0000313" key="8">
    <source>
        <dbReference type="Proteomes" id="UP001212997"/>
    </source>
</evidence>
<name>A0AAD5V7Z8_9APHY</name>
<evidence type="ECO:0000256" key="1">
    <source>
        <dbReference type="ARBA" id="ARBA00004123"/>
    </source>
</evidence>
<evidence type="ECO:0000256" key="2">
    <source>
        <dbReference type="ARBA" id="ARBA00005407"/>
    </source>
</evidence>
<dbReference type="PANTHER" id="PTHR13165:SF0">
    <property type="entry name" value="SERRATE RNA EFFECTOR MOLECULE HOMOLOG"/>
    <property type="match status" value="1"/>
</dbReference>
<evidence type="ECO:0000259" key="6">
    <source>
        <dbReference type="PROSITE" id="PS50157"/>
    </source>
</evidence>
<dbReference type="InterPro" id="IPR039727">
    <property type="entry name" value="SE/Ars2"/>
</dbReference>
<evidence type="ECO:0000256" key="3">
    <source>
        <dbReference type="ARBA" id="ARBA00023242"/>
    </source>
</evidence>
<reference evidence="7" key="1">
    <citation type="submission" date="2022-07" db="EMBL/GenBank/DDBJ databases">
        <title>Genome Sequence of Physisporinus lineatus.</title>
        <authorList>
            <person name="Buettner E."/>
        </authorList>
    </citation>
    <scope>NUCLEOTIDE SEQUENCE</scope>
    <source>
        <strain evidence="7">VT162</strain>
    </source>
</reference>
<proteinExistence type="inferred from homology"/>
<feature type="compositionally biased region" description="Basic and acidic residues" evidence="5">
    <location>
        <begin position="588"/>
        <end position="628"/>
    </location>
</feature>
<gene>
    <name evidence="7" type="ORF">NLI96_g5272</name>
</gene>
<dbReference type="Proteomes" id="UP001212997">
    <property type="component" value="Unassembled WGS sequence"/>
</dbReference>
<comment type="subcellular location">
    <subcellularLocation>
        <location evidence="1">Nucleus</location>
    </subcellularLocation>
</comment>
<dbReference type="Pfam" id="PF12066">
    <property type="entry name" value="SERRATE_Ars2_N"/>
    <property type="match status" value="1"/>
</dbReference>